<dbReference type="EMBL" id="SATR01000082">
    <property type="protein sequence ID" value="TFH89305.1"/>
    <property type="molecule type" value="Genomic_DNA"/>
</dbReference>
<accession>A0A4Y8W9R4</accession>
<keyword evidence="3" id="KW-1185">Reference proteome</keyword>
<proteinExistence type="predicted"/>
<protein>
    <submittedName>
        <fullName evidence="2">DUF3265 domain-containing protein</fullName>
    </submittedName>
</protein>
<organism evidence="2 3">
    <name type="scientific">Vibrio ouci</name>
    <dbReference type="NCBI Taxonomy" id="2499078"/>
    <lineage>
        <taxon>Bacteria</taxon>
        <taxon>Pseudomonadati</taxon>
        <taxon>Pseudomonadota</taxon>
        <taxon>Gammaproteobacteria</taxon>
        <taxon>Vibrionales</taxon>
        <taxon>Vibrionaceae</taxon>
        <taxon>Vibrio</taxon>
    </lineage>
</organism>
<keyword evidence="1" id="KW-0812">Transmembrane</keyword>
<keyword evidence="1" id="KW-1133">Transmembrane helix</keyword>
<feature type="transmembrane region" description="Helical" evidence="1">
    <location>
        <begin position="6"/>
        <end position="28"/>
    </location>
</feature>
<keyword evidence="1" id="KW-0472">Membrane</keyword>
<evidence type="ECO:0000256" key="1">
    <source>
        <dbReference type="SAM" id="Phobius"/>
    </source>
</evidence>
<comment type="caution">
    <text evidence="2">The sequence shown here is derived from an EMBL/GenBank/DDBJ whole genome shotgun (WGS) entry which is preliminary data.</text>
</comment>
<reference evidence="2 3" key="1">
    <citation type="submission" date="2019-01" db="EMBL/GenBank/DDBJ databases">
        <title>Vibrio BEI176 sp. nov, a marine bacterium isolated from China: eastern marignal seas.</title>
        <authorList>
            <person name="Li B."/>
        </authorList>
    </citation>
    <scope>NUCLEOTIDE SEQUENCE [LARGE SCALE GENOMIC DNA]</scope>
    <source>
        <strain evidence="2 3">BEI176</strain>
    </source>
</reference>
<sequence>MIRNAWRFHFGLSLVFTAQWFSLVYALLTR</sequence>
<evidence type="ECO:0000313" key="3">
    <source>
        <dbReference type="Proteomes" id="UP000297753"/>
    </source>
</evidence>
<evidence type="ECO:0000313" key="2">
    <source>
        <dbReference type="EMBL" id="TFH89305.1"/>
    </source>
</evidence>
<name>A0A4Y8W9R4_9VIBR</name>
<dbReference type="AlphaFoldDB" id="A0A4Y8W9R4"/>
<dbReference type="Proteomes" id="UP000297753">
    <property type="component" value="Unassembled WGS sequence"/>
</dbReference>
<gene>
    <name evidence="2" type="ORF">ELS82_22955</name>
</gene>